<name>A0A919W4U5_9ACTN</name>
<protein>
    <submittedName>
        <fullName evidence="1">Uncharacterized protein</fullName>
    </submittedName>
</protein>
<keyword evidence="2" id="KW-1185">Reference proteome</keyword>
<proteinExistence type="predicted"/>
<organism evidence="1 2">
    <name type="scientific">Winogradskya consettensis</name>
    <dbReference type="NCBI Taxonomy" id="113560"/>
    <lineage>
        <taxon>Bacteria</taxon>
        <taxon>Bacillati</taxon>
        <taxon>Actinomycetota</taxon>
        <taxon>Actinomycetes</taxon>
        <taxon>Micromonosporales</taxon>
        <taxon>Micromonosporaceae</taxon>
        <taxon>Winogradskya</taxon>
    </lineage>
</organism>
<gene>
    <name evidence="1" type="ORF">Aco04nite_67230</name>
</gene>
<evidence type="ECO:0000313" key="2">
    <source>
        <dbReference type="Proteomes" id="UP000680865"/>
    </source>
</evidence>
<comment type="caution">
    <text evidence="1">The sequence shown here is derived from an EMBL/GenBank/DDBJ whole genome shotgun (WGS) entry which is preliminary data.</text>
</comment>
<evidence type="ECO:0000313" key="1">
    <source>
        <dbReference type="EMBL" id="GIM79783.1"/>
    </source>
</evidence>
<sequence length="199" mass="21755">MSGCRGGVASASFDQAPECDHGRVGIDLELADCAAARYRWAACRDAGPRCSHEPDCAAILDRLVATAAAERPGAGEYPSEFRYRRFADINENMRLTGMGYAAEPEPWTGPPDGQGDETARDGADLLWRSQRPPGRAGIPAFKLVSNDRWVITAAEIEEALAAYGRAPADLRARLEMEPRWTAWLEWLAVARHHGGFEAE</sequence>
<dbReference type="AlphaFoldDB" id="A0A919W4U5"/>
<dbReference type="EMBL" id="BOQP01000040">
    <property type="protein sequence ID" value="GIM79783.1"/>
    <property type="molecule type" value="Genomic_DNA"/>
</dbReference>
<reference evidence="1" key="1">
    <citation type="submission" date="2021-03" db="EMBL/GenBank/DDBJ databases">
        <title>Whole genome shotgun sequence of Actinoplanes consettensis NBRC 14913.</title>
        <authorList>
            <person name="Komaki H."/>
            <person name="Tamura T."/>
        </authorList>
    </citation>
    <scope>NUCLEOTIDE SEQUENCE</scope>
    <source>
        <strain evidence="1">NBRC 14913</strain>
    </source>
</reference>
<dbReference type="Proteomes" id="UP000680865">
    <property type="component" value="Unassembled WGS sequence"/>
</dbReference>
<accession>A0A919W4U5</accession>